<keyword evidence="3 6" id="KW-1133">Transmembrane helix</keyword>
<dbReference type="OrthoDB" id="7057889at2"/>
<dbReference type="PRINTS" id="PR01490">
    <property type="entry name" value="RTXTOXIND"/>
</dbReference>
<evidence type="ECO:0000256" key="1">
    <source>
        <dbReference type="ARBA" id="ARBA00004167"/>
    </source>
</evidence>
<comment type="subcellular location">
    <subcellularLocation>
        <location evidence="1">Membrane</location>
        <topology evidence="1">Single-pass membrane protein</topology>
    </subcellularLocation>
</comment>
<keyword evidence="9" id="KW-1185">Reference proteome</keyword>
<evidence type="ECO:0000256" key="2">
    <source>
        <dbReference type="ARBA" id="ARBA00022692"/>
    </source>
</evidence>
<evidence type="ECO:0000256" key="5">
    <source>
        <dbReference type="SAM" id="Coils"/>
    </source>
</evidence>
<accession>A0A5C1I4T9</accession>
<feature type="coiled-coil region" evidence="5">
    <location>
        <begin position="243"/>
        <end position="270"/>
    </location>
</feature>
<sequence>MESIIKNHRPVYSEDINDIIFKVPSWIVRWGTTVFWLIIIGLLILSTVISYPDVIRTSLKVSSENNAKPLAAKVNGKIVKLFVKDHDQVFEGQVMAYLESIASHDEVLKLLGELKQSRNCLLNGIVDNKRLNTISNTENLGELEGAYQSFQEAVLLYKASIGEGLYLKKRNLLYQDLRNLAIQKNHLEDQKKVQQQDLKIAEEEFVMHQKLMNQKVEATSEFRQQQSKYLNKKMPLMQTESSLISSNAELAAKQKELLELNNQVSEGKTKFLLAINSMISQCEDWRAKYVICSTESGTVIFNGLLQENQILNSGQTLFYIYNQGQETLGEMYIPQYNMGKVHIGQQVLIKLRSYPFEEYGMLQGKIKSIGDVPLKDSLYSAFVDIDKIDKKGNEITLKQGMLADAEIITKEASLFQRFKYNIIKSTNTR</sequence>
<dbReference type="InterPro" id="IPR050739">
    <property type="entry name" value="MFP"/>
</dbReference>
<dbReference type="KEGG" id="mrub:DEO27_020745"/>
<dbReference type="RefSeq" id="WP_112575063.1">
    <property type="nucleotide sequence ID" value="NZ_CP043450.1"/>
</dbReference>
<protein>
    <submittedName>
        <fullName evidence="8">HlyD family efflux transporter periplasmic adaptor subunit</fullName>
    </submittedName>
</protein>
<dbReference type="Proteomes" id="UP000251402">
    <property type="component" value="Chromosome"/>
</dbReference>
<evidence type="ECO:0000313" key="9">
    <source>
        <dbReference type="Proteomes" id="UP000251402"/>
    </source>
</evidence>
<name>A0A5C1I4T9_9SPHI</name>
<evidence type="ECO:0000256" key="6">
    <source>
        <dbReference type="SAM" id="Phobius"/>
    </source>
</evidence>
<evidence type="ECO:0000256" key="4">
    <source>
        <dbReference type="ARBA" id="ARBA00023136"/>
    </source>
</evidence>
<dbReference type="Pfam" id="PF26002">
    <property type="entry name" value="Beta-barrel_AprE"/>
    <property type="match status" value="1"/>
</dbReference>
<evidence type="ECO:0000313" key="8">
    <source>
        <dbReference type="EMBL" id="QEM12340.1"/>
    </source>
</evidence>
<evidence type="ECO:0000256" key="3">
    <source>
        <dbReference type="ARBA" id="ARBA00022989"/>
    </source>
</evidence>
<feature type="domain" description="AprE-like beta-barrel" evidence="7">
    <location>
        <begin position="330"/>
        <end position="409"/>
    </location>
</feature>
<keyword evidence="2 6" id="KW-0812">Transmembrane</keyword>
<proteinExistence type="predicted"/>
<feature type="transmembrane region" description="Helical" evidence="6">
    <location>
        <begin position="33"/>
        <end position="51"/>
    </location>
</feature>
<keyword evidence="5" id="KW-0175">Coiled coil</keyword>
<feature type="coiled-coil region" evidence="5">
    <location>
        <begin position="170"/>
        <end position="204"/>
    </location>
</feature>
<evidence type="ECO:0000259" key="7">
    <source>
        <dbReference type="Pfam" id="PF26002"/>
    </source>
</evidence>
<reference evidence="8" key="1">
    <citation type="submission" date="2019-08" db="EMBL/GenBank/DDBJ databases">
        <title>Comparative genome analysis confer to the adaptation heavy metal polluted environment.</title>
        <authorList>
            <person name="Li Y."/>
        </authorList>
    </citation>
    <scope>NUCLEOTIDE SEQUENCE [LARGE SCALE GENOMIC DNA]</scope>
    <source>
        <strain evidence="8">P1</strain>
    </source>
</reference>
<dbReference type="InterPro" id="IPR058982">
    <property type="entry name" value="Beta-barrel_AprE"/>
</dbReference>
<dbReference type="EMBL" id="CP043450">
    <property type="protein sequence ID" value="QEM12340.1"/>
    <property type="molecule type" value="Genomic_DNA"/>
</dbReference>
<dbReference type="Gene3D" id="2.40.30.170">
    <property type="match status" value="1"/>
</dbReference>
<keyword evidence="4 6" id="KW-0472">Membrane</keyword>
<gene>
    <name evidence="8" type="ORF">DEO27_020745</name>
</gene>
<dbReference type="AlphaFoldDB" id="A0A5C1I4T9"/>
<organism evidence="8 9">
    <name type="scientific">Mucilaginibacter rubeus</name>
    <dbReference type="NCBI Taxonomy" id="2027860"/>
    <lineage>
        <taxon>Bacteria</taxon>
        <taxon>Pseudomonadati</taxon>
        <taxon>Bacteroidota</taxon>
        <taxon>Sphingobacteriia</taxon>
        <taxon>Sphingobacteriales</taxon>
        <taxon>Sphingobacteriaceae</taxon>
        <taxon>Mucilaginibacter</taxon>
    </lineage>
</organism>
<dbReference type="GO" id="GO:0016020">
    <property type="term" value="C:membrane"/>
    <property type="evidence" value="ECO:0007669"/>
    <property type="project" value="UniProtKB-SubCell"/>
</dbReference>
<dbReference type="PANTHER" id="PTHR30386:SF26">
    <property type="entry name" value="TRANSPORT PROTEIN COMB"/>
    <property type="match status" value="1"/>
</dbReference>
<dbReference type="PANTHER" id="PTHR30386">
    <property type="entry name" value="MEMBRANE FUSION SUBUNIT OF EMRAB-TOLC MULTIDRUG EFFLUX PUMP"/>
    <property type="match status" value="1"/>
</dbReference>